<accession>S5MV61</accession>
<sequence>MKKQHRTDTKKSNIIGVTDQEGEKVLIDTTGPIARTNSSSDGTKTP</sequence>
<feature type="compositionally biased region" description="Basic and acidic residues" evidence="1">
    <location>
        <begin position="1"/>
        <end position="11"/>
    </location>
</feature>
<name>S5MV61_SALBN</name>
<feature type="region of interest" description="Disordered" evidence="1">
    <location>
        <begin position="1"/>
        <end position="46"/>
    </location>
</feature>
<feature type="compositionally biased region" description="Polar residues" evidence="1">
    <location>
        <begin position="35"/>
        <end position="46"/>
    </location>
</feature>
<protein>
    <submittedName>
        <fullName evidence="2">Phage major capsid protein</fullName>
    </submittedName>
</protein>
<evidence type="ECO:0000313" key="2">
    <source>
        <dbReference type="EMBL" id="AGR58508.1"/>
    </source>
</evidence>
<organism evidence="2 3">
    <name type="scientific">Salmonella bongori N268-08</name>
    <dbReference type="NCBI Taxonomy" id="1197719"/>
    <lineage>
        <taxon>Bacteria</taxon>
        <taxon>Pseudomonadati</taxon>
        <taxon>Pseudomonadota</taxon>
        <taxon>Gammaproteobacteria</taxon>
        <taxon>Enterobacterales</taxon>
        <taxon>Enterobacteriaceae</taxon>
        <taxon>Salmonella</taxon>
    </lineage>
</organism>
<evidence type="ECO:0000256" key="1">
    <source>
        <dbReference type="SAM" id="MobiDB-lite"/>
    </source>
</evidence>
<dbReference type="EMBL" id="CP006608">
    <property type="protein sequence ID" value="AGR58508.1"/>
    <property type="molecule type" value="Genomic_DNA"/>
</dbReference>
<dbReference type="HOGENOM" id="CLU_3188703_0_0_6"/>
<evidence type="ECO:0000313" key="3">
    <source>
        <dbReference type="Proteomes" id="UP000015042"/>
    </source>
</evidence>
<proteinExistence type="predicted"/>
<dbReference type="KEGG" id="sbz:A464_1322"/>
<dbReference type="AlphaFoldDB" id="S5MV61"/>
<reference evidence="2 3" key="1">
    <citation type="submission" date="2013-07" db="EMBL/GenBank/DDBJ databases">
        <title>Genome sequence of Salmonella bongori N268-08 - a rare clinical isolate.</title>
        <authorList>
            <person name="Marti R."/>
            <person name="Hagens S."/>
            <person name="Loessner M.J."/>
            <person name="Klumpp J."/>
        </authorList>
    </citation>
    <scope>NUCLEOTIDE SEQUENCE [LARGE SCALE GENOMIC DNA]</scope>
    <source>
        <strain evidence="2 3">N268-08</strain>
    </source>
</reference>
<gene>
    <name evidence="2" type="ORF">A464_1322</name>
</gene>
<dbReference type="Proteomes" id="UP000015042">
    <property type="component" value="Chromosome"/>
</dbReference>
<dbReference type="PATRIC" id="fig|1197719.3.peg.1315"/>